<protein>
    <submittedName>
        <fullName evidence="6">FAD-binding-3 domain-containing protein</fullName>
    </submittedName>
</protein>
<keyword evidence="4" id="KW-0560">Oxidoreductase</keyword>
<evidence type="ECO:0000256" key="4">
    <source>
        <dbReference type="ARBA" id="ARBA00023002"/>
    </source>
</evidence>
<evidence type="ECO:0000313" key="6">
    <source>
        <dbReference type="EMBL" id="KAF7342189.1"/>
    </source>
</evidence>
<dbReference type="InterPro" id="IPR002938">
    <property type="entry name" value="FAD-bd"/>
</dbReference>
<dbReference type="SUPFAM" id="SSF51905">
    <property type="entry name" value="FAD/NAD(P)-binding domain"/>
    <property type="match status" value="1"/>
</dbReference>
<gene>
    <name evidence="6" type="ORF">MVEN_01806800</name>
</gene>
<evidence type="ECO:0000256" key="3">
    <source>
        <dbReference type="ARBA" id="ARBA00022827"/>
    </source>
</evidence>
<dbReference type="PANTHER" id="PTHR43004:SF19">
    <property type="entry name" value="BINDING MONOOXYGENASE, PUTATIVE (JCVI)-RELATED"/>
    <property type="match status" value="1"/>
</dbReference>
<dbReference type="AlphaFoldDB" id="A0A8H7CLK2"/>
<keyword evidence="3" id="KW-0274">FAD</keyword>
<dbReference type="GO" id="GO:0016709">
    <property type="term" value="F:oxidoreductase activity, acting on paired donors, with incorporation or reduction of molecular oxygen, NAD(P)H as one donor, and incorporation of one atom of oxygen"/>
    <property type="evidence" value="ECO:0007669"/>
    <property type="project" value="UniProtKB-ARBA"/>
</dbReference>
<organism evidence="6 7">
    <name type="scientific">Mycena venus</name>
    <dbReference type="NCBI Taxonomy" id="2733690"/>
    <lineage>
        <taxon>Eukaryota</taxon>
        <taxon>Fungi</taxon>
        <taxon>Dikarya</taxon>
        <taxon>Basidiomycota</taxon>
        <taxon>Agaricomycotina</taxon>
        <taxon>Agaricomycetes</taxon>
        <taxon>Agaricomycetidae</taxon>
        <taxon>Agaricales</taxon>
        <taxon>Marasmiineae</taxon>
        <taxon>Mycenaceae</taxon>
        <taxon>Mycena</taxon>
    </lineage>
</organism>
<dbReference type="InterPro" id="IPR050641">
    <property type="entry name" value="RIFMO-like"/>
</dbReference>
<dbReference type="Gene3D" id="3.50.50.60">
    <property type="entry name" value="FAD/NAD(P)-binding domain"/>
    <property type="match status" value="1"/>
</dbReference>
<evidence type="ECO:0000259" key="5">
    <source>
        <dbReference type="Pfam" id="PF01494"/>
    </source>
</evidence>
<evidence type="ECO:0000256" key="1">
    <source>
        <dbReference type="ARBA" id="ARBA00001974"/>
    </source>
</evidence>
<accession>A0A8H7CLK2</accession>
<evidence type="ECO:0000313" key="7">
    <source>
        <dbReference type="Proteomes" id="UP000620124"/>
    </source>
</evidence>
<name>A0A8H7CLK2_9AGAR</name>
<evidence type="ECO:0000256" key="2">
    <source>
        <dbReference type="ARBA" id="ARBA00022630"/>
    </source>
</evidence>
<reference evidence="6" key="1">
    <citation type="submission" date="2020-05" db="EMBL/GenBank/DDBJ databases">
        <title>Mycena genomes resolve the evolution of fungal bioluminescence.</title>
        <authorList>
            <person name="Tsai I.J."/>
        </authorList>
    </citation>
    <scope>NUCLEOTIDE SEQUENCE</scope>
    <source>
        <strain evidence="6">CCC161011</strain>
    </source>
</reference>
<dbReference type="PANTHER" id="PTHR43004">
    <property type="entry name" value="TRK SYSTEM POTASSIUM UPTAKE PROTEIN"/>
    <property type="match status" value="1"/>
</dbReference>
<dbReference type="PRINTS" id="PR00420">
    <property type="entry name" value="RNGMNOXGNASE"/>
</dbReference>
<keyword evidence="7" id="KW-1185">Reference proteome</keyword>
<sequence length="435" mass="46570">MSLPQRTTVLIVGSGPCGLAAALSLNHQGIHDILIVDAVLAGENSSRAMVIQAATLEALNTVGCLDKLLSVGNKVEKLGLHDGSSYLLSSDFSLLSPYTKFPFALCIPQTETEAGMLEKLDQLSIKVWRPYKVVSLKPAQDAEEQLFDVQFESGDTVKAKYVIGADGAHSVVRSEAKIAFSDPNGDDDHDYGNLSQLALGDVAFTSPPQLDTPGDGVSLTFSDGDFTLFTPFPADASPDKTRNVYRIVSSVPAKDGTAPHAPSAEYLQSLLDRCGPPSLSSDPAVNPHPTRVEKVYWSSRYRTRSAVAVRYFAREPNGGAVLLIGDAAHIHSPLGGQGMSLGIRDAISLGPVLKAHIDSANGVASDALFEEWAASRRKRAVSVVALTKETLGIITAPRRVWSPLLKLGFAVLRMLGTFKFVKRMVAYRLSGLAEI</sequence>
<feature type="domain" description="FAD-binding" evidence="5">
    <location>
        <begin position="6"/>
        <end position="385"/>
    </location>
</feature>
<dbReference type="Pfam" id="PF01494">
    <property type="entry name" value="FAD_binding_3"/>
    <property type="match status" value="1"/>
</dbReference>
<keyword evidence="2" id="KW-0285">Flavoprotein</keyword>
<dbReference type="OrthoDB" id="10016252at2759"/>
<comment type="caution">
    <text evidence="6">The sequence shown here is derived from an EMBL/GenBank/DDBJ whole genome shotgun (WGS) entry which is preliminary data.</text>
</comment>
<proteinExistence type="predicted"/>
<dbReference type="Proteomes" id="UP000620124">
    <property type="component" value="Unassembled WGS sequence"/>
</dbReference>
<dbReference type="Gene3D" id="3.30.70.2450">
    <property type="match status" value="1"/>
</dbReference>
<comment type="cofactor">
    <cofactor evidence="1">
        <name>FAD</name>
        <dbReference type="ChEBI" id="CHEBI:57692"/>
    </cofactor>
</comment>
<dbReference type="InterPro" id="IPR036188">
    <property type="entry name" value="FAD/NAD-bd_sf"/>
</dbReference>
<dbReference type="GO" id="GO:0071949">
    <property type="term" value="F:FAD binding"/>
    <property type="evidence" value="ECO:0007669"/>
    <property type="project" value="InterPro"/>
</dbReference>
<dbReference type="EMBL" id="JACAZI010000017">
    <property type="protein sequence ID" value="KAF7342189.1"/>
    <property type="molecule type" value="Genomic_DNA"/>
</dbReference>